<organism evidence="1 2">
    <name type="scientific">Hymenobacter psychrophilus</name>
    <dbReference type="NCBI Taxonomy" id="651662"/>
    <lineage>
        <taxon>Bacteria</taxon>
        <taxon>Pseudomonadati</taxon>
        <taxon>Bacteroidota</taxon>
        <taxon>Cytophagia</taxon>
        <taxon>Cytophagales</taxon>
        <taxon>Hymenobacteraceae</taxon>
        <taxon>Hymenobacter</taxon>
    </lineage>
</organism>
<name>A0A1H3FH45_9BACT</name>
<evidence type="ECO:0000313" key="1">
    <source>
        <dbReference type="EMBL" id="SDX90362.1"/>
    </source>
</evidence>
<accession>A0A1H3FH45</accession>
<proteinExistence type="predicted"/>
<reference evidence="2" key="1">
    <citation type="submission" date="2016-10" db="EMBL/GenBank/DDBJ databases">
        <authorList>
            <person name="Varghese N."/>
            <person name="Submissions S."/>
        </authorList>
    </citation>
    <scope>NUCLEOTIDE SEQUENCE [LARGE SCALE GENOMIC DNA]</scope>
    <source>
        <strain evidence="2">CGMCC 1.8975</strain>
    </source>
</reference>
<dbReference type="Proteomes" id="UP000199249">
    <property type="component" value="Unassembled WGS sequence"/>
</dbReference>
<keyword evidence="2" id="KW-1185">Reference proteome</keyword>
<gene>
    <name evidence="1" type="ORF">SAMN04488069_10476</name>
</gene>
<dbReference type="EMBL" id="FNOV01000004">
    <property type="protein sequence ID" value="SDX90362.1"/>
    <property type="molecule type" value="Genomic_DNA"/>
</dbReference>
<sequence length="243" mass="27741">MFLLAALLSLTTPLPPPGSGPTDSLIIFNANRTYHYRAVFISPTGDTLSRERVTLQPSGEPWIAQKKVQTAFRVIFNNSPQDSATFSVRLNPESKGPDKPKRYNWIKSYTTGAKEDKQEVWIHPIRDNQYNYTEVAPFPEVKQDSLVAGLGWGGKMVFLFQGAFNGKATNRYQVEKQETRQYGALSLPGCWLIKAVGEHSKLGKSYLDFYFHPQYGFTEMHYRFYDGTKIDFVLEQVLDKRQP</sequence>
<dbReference type="OrthoDB" id="980385at2"/>
<dbReference type="RefSeq" id="WP_092738777.1">
    <property type="nucleotide sequence ID" value="NZ_FNOV01000004.1"/>
</dbReference>
<protein>
    <submittedName>
        <fullName evidence="1">Uncharacterized protein</fullName>
    </submittedName>
</protein>
<evidence type="ECO:0000313" key="2">
    <source>
        <dbReference type="Proteomes" id="UP000199249"/>
    </source>
</evidence>
<dbReference type="AlphaFoldDB" id="A0A1H3FH45"/>